<reference evidence="2" key="1">
    <citation type="submission" date="2022-01" db="EMBL/GenBank/DDBJ databases">
        <authorList>
            <person name="King R."/>
        </authorList>
    </citation>
    <scope>NUCLEOTIDE SEQUENCE</scope>
</reference>
<feature type="compositionally biased region" description="Acidic residues" evidence="1">
    <location>
        <begin position="117"/>
        <end position="136"/>
    </location>
</feature>
<name>A0A9P0D5H7_9CUCU</name>
<proteinExistence type="predicted"/>
<evidence type="ECO:0000313" key="3">
    <source>
        <dbReference type="Proteomes" id="UP001153636"/>
    </source>
</evidence>
<dbReference type="AlphaFoldDB" id="A0A9P0D5H7"/>
<keyword evidence="3" id="KW-1185">Reference proteome</keyword>
<accession>A0A9P0D5H7</accession>
<feature type="compositionally biased region" description="Polar residues" evidence="1">
    <location>
        <begin position="20"/>
        <end position="37"/>
    </location>
</feature>
<feature type="compositionally biased region" description="Basic and acidic residues" evidence="1">
    <location>
        <begin position="1"/>
        <end position="14"/>
    </location>
</feature>
<feature type="compositionally biased region" description="Polar residues" evidence="1">
    <location>
        <begin position="75"/>
        <end position="85"/>
    </location>
</feature>
<gene>
    <name evidence="2" type="ORF">PSYICH_LOCUS14663</name>
</gene>
<dbReference type="EMBL" id="OV651820">
    <property type="protein sequence ID" value="CAH1114632.1"/>
    <property type="molecule type" value="Genomic_DNA"/>
</dbReference>
<organism evidence="2 3">
    <name type="scientific">Psylliodes chrysocephalus</name>
    <dbReference type="NCBI Taxonomy" id="3402493"/>
    <lineage>
        <taxon>Eukaryota</taxon>
        <taxon>Metazoa</taxon>
        <taxon>Ecdysozoa</taxon>
        <taxon>Arthropoda</taxon>
        <taxon>Hexapoda</taxon>
        <taxon>Insecta</taxon>
        <taxon>Pterygota</taxon>
        <taxon>Neoptera</taxon>
        <taxon>Endopterygota</taxon>
        <taxon>Coleoptera</taxon>
        <taxon>Polyphaga</taxon>
        <taxon>Cucujiformia</taxon>
        <taxon>Chrysomeloidea</taxon>
        <taxon>Chrysomelidae</taxon>
        <taxon>Galerucinae</taxon>
        <taxon>Alticini</taxon>
        <taxon>Psylliodes</taxon>
    </lineage>
</organism>
<sequence length="157" mass="17617">MESSKEMRLNKVETVETEISESGASSDEFVSQENNSDNLDEISDENTTSLDKKGKRNSTDSEVKKVTKKVKFDETTNLPSSSKTLQKTKKEKFIQTTNHPNSNKTTQKKKKPVADSSSDEINLEVPYNDDSDEEDNDADCLFCTNMYSADTHGEQCV</sequence>
<feature type="compositionally biased region" description="Polar residues" evidence="1">
    <location>
        <begin position="94"/>
        <end position="105"/>
    </location>
</feature>
<protein>
    <submittedName>
        <fullName evidence="2">Uncharacterized protein</fullName>
    </submittedName>
</protein>
<evidence type="ECO:0000256" key="1">
    <source>
        <dbReference type="SAM" id="MobiDB-lite"/>
    </source>
</evidence>
<evidence type="ECO:0000313" key="2">
    <source>
        <dbReference type="EMBL" id="CAH1114632.1"/>
    </source>
</evidence>
<feature type="compositionally biased region" description="Basic and acidic residues" evidence="1">
    <location>
        <begin position="57"/>
        <end position="74"/>
    </location>
</feature>
<feature type="region of interest" description="Disordered" evidence="1">
    <location>
        <begin position="1"/>
        <end position="136"/>
    </location>
</feature>
<dbReference type="Proteomes" id="UP001153636">
    <property type="component" value="Chromosome 8"/>
</dbReference>